<dbReference type="PANTHER" id="PTHR43725:SF53">
    <property type="entry name" value="UDP-ARABINOSE 4-EPIMERASE 1"/>
    <property type="match status" value="1"/>
</dbReference>
<dbReference type="Gene3D" id="3.40.50.720">
    <property type="entry name" value="NAD(P)-binding Rossmann-like Domain"/>
    <property type="match status" value="1"/>
</dbReference>
<comment type="similarity">
    <text evidence="2">Belongs to the NAD(P)-dependent epimerase/dehydratase family.</text>
</comment>
<accession>A0A1R4GCJ4</accession>
<gene>
    <name evidence="7" type="ORF">FM111_11585</name>
</gene>
<dbReference type="Gene3D" id="3.90.25.10">
    <property type="entry name" value="UDP-galactose 4-epimerase, domain 1"/>
    <property type="match status" value="2"/>
</dbReference>
<evidence type="ECO:0000259" key="6">
    <source>
        <dbReference type="Pfam" id="PF01370"/>
    </source>
</evidence>
<dbReference type="AlphaFoldDB" id="A0A1R4GCJ4"/>
<evidence type="ECO:0000256" key="3">
    <source>
        <dbReference type="ARBA" id="ARBA00018569"/>
    </source>
</evidence>
<sequence length="322" mass="34857">MDSDKIDIVTGGAGFIGKNLVEHLAASGRRILILDDLSRGGEDRIAALVQDSRVQFRQVDCADAGAMAEALTSVGGQLNDVWHLAANSDIPAGIADPHIDLHRTFQTTFGVLDLMRRTEAHTLRFASSSAIYGPFGNVAIFEDIGPLAPISNYGAMKLASEAQINAAVEAYLPRAEIYRFPNVVGAPATHGVIFDFVNKLRATPARLDVLGDGTQRKAYLHVDDLIEAMLHISTLEGRRLTFNIGPSDDGVTVRFIAETVRDRVSPNAAIVYGEGPRGWVGDVPSFRYSVQRLTDTGWKPSRSSAQTIIRAIEEIVGPEQHA</sequence>
<comment type="pathway">
    <text evidence="1">Carbohydrate metabolism; galactose metabolism.</text>
</comment>
<evidence type="ECO:0000256" key="4">
    <source>
        <dbReference type="ARBA" id="ARBA00031367"/>
    </source>
</evidence>
<name>A0A1R4GCJ4_BREDI</name>
<keyword evidence="7" id="KW-0413">Isomerase</keyword>
<organism evidence="7 8">
    <name type="scientific">Brevundimonas diminuta 3F5N</name>
    <dbReference type="NCBI Taxonomy" id="1255603"/>
    <lineage>
        <taxon>Bacteria</taxon>
        <taxon>Pseudomonadati</taxon>
        <taxon>Pseudomonadota</taxon>
        <taxon>Alphaproteobacteria</taxon>
        <taxon>Caulobacterales</taxon>
        <taxon>Caulobacteraceae</taxon>
        <taxon>Brevundimonas</taxon>
    </lineage>
</organism>
<protein>
    <recommendedName>
        <fullName evidence="3">UDP-glucose 4-epimerase</fullName>
    </recommendedName>
    <alternativeName>
        <fullName evidence="5">Galactowaldenase</fullName>
    </alternativeName>
    <alternativeName>
        <fullName evidence="4">UDP-galactose 4-epimerase</fullName>
    </alternativeName>
</protein>
<dbReference type="Proteomes" id="UP000195766">
    <property type="component" value="Unassembled WGS sequence"/>
</dbReference>
<feature type="domain" description="NAD-dependent epimerase/dehydratase" evidence="6">
    <location>
        <begin position="8"/>
        <end position="245"/>
    </location>
</feature>
<reference evidence="7 8" key="1">
    <citation type="submission" date="2017-02" db="EMBL/GenBank/DDBJ databases">
        <authorList>
            <person name="Peterson S.W."/>
        </authorList>
    </citation>
    <scope>NUCLEOTIDE SEQUENCE [LARGE SCALE GENOMIC DNA]</scope>
    <source>
        <strain evidence="7 8">3F5N</strain>
    </source>
</reference>
<dbReference type="RefSeq" id="WP_087141128.1">
    <property type="nucleotide sequence ID" value="NZ_FUIE01000060.1"/>
</dbReference>
<evidence type="ECO:0000313" key="8">
    <source>
        <dbReference type="Proteomes" id="UP000195766"/>
    </source>
</evidence>
<dbReference type="OrthoDB" id="9803111at2"/>
<evidence type="ECO:0000256" key="5">
    <source>
        <dbReference type="ARBA" id="ARBA00033067"/>
    </source>
</evidence>
<dbReference type="InterPro" id="IPR036291">
    <property type="entry name" value="NAD(P)-bd_dom_sf"/>
</dbReference>
<evidence type="ECO:0000256" key="1">
    <source>
        <dbReference type="ARBA" id="ARBA00004947"/>
    </source>
</evidence>
<dbReference type="PANTHER" id="PTHR43725">
    <property type="entry name" value="UDP-GLUCOSE 4-EPIMERASE"/>
    <property type="match status" value="1"/>
</dbReference>
<dbReference type="EMBL" id="FUIE01000060">
    <property type="protein sequence ID" value="SJM65909.1"/>
    <property type="molecule type" value="Genomic_DNA"/>
</dbReference>
<evidence type="ECO:0000313" key="7">
    <source>
        <dbReference type="EMBL" id="SJM65909.1"/>
    </source>
</evidence>
<evidence type="ECO:0000256" key="2">
    <source>
        <dbReference type="ARBA" id="ARBA00007637"/>
    </source>
</evidence>
<proteinExistence type="inferred from homology"/>
<dbReference type="Pfam" id="PF01370">
    <property type="entry name" value="Epimerase"/>
    <property type="match status" value="1"/>
</dbReference>
<dbReference type="GO" id="GO:0016853">
    <property type="term" value="F:isomerase activity"/>
    <property type="evidence" value="ECO:0007669"/>
    <property type="project" value="UniProtKB-KW"/>
</dbReference>
<dbReference type="SUPFAM" id="SSF51735">
    <property type="entry name" value="NAD(P)-binding Rossmann-fold domains"/>
    <property type="match status" value="1"/>
</dbReference>
<dbReference type="InterPro" id="IPR001509">
    <property type="entry name" value="Epimerase_deHydtase"/>
</dbReference>